<protein>
    <recommendedName>
        <fullName evidence="5">Ferric oxidoreductase domain-containing protein</fullName>
    </recommendedName>
</protein>
<evidence type="ECO:0000256" key="2">
    <source>
        <dbReference type="SAM" id="Phobius"/>
    </source>
</evidence>
<reference evidence="3 4" key="1">
    <citation type="submission" date="2019-09" db="EMBL/GenBank/DDBJ databases">
        <title>Screening of Novel Bioactive Compounds from Soil-Associated.</title>
        <authorList>
            <person name="Gong X."/>
        </authorList>
    </citation>
    <scope>NUCLEOTIDE SEQUENCE [LARGE SCALE GENOMIC DNA]</scope>
    <source>
        <strain evidence="3 4">Gxj-6</strain>
    </source>
</reference>
<dbReference type="EMBL" id="VYTZ01000001">
    <property type="protein sequence ID" value="KAA9381488.1"/>
    <property type="molecule type" value="Genomic_DNA"/>
</dbReference>
<feature type="region of interest" description="Disordered" evidence="1">
    <location>
        <begin position="305"/>
        <end position="327"/>
    </location>
</feature>
<evidence type="ECO:0000313" key="3">
    <source>
        <dbReference type="EMBL" id="KAA9381488.1"/>
    </source>
</evidence>
<feature type="transmembrane region" description="Helical" evidence="2">
    <location>
        <begin position="21"/>
        <end position="40"/>
    </location>
</feature>
<feature type="transmembrane region" description="Helical" evidence="2">
    <location>
        <begin position="134"/>
        <end position="154"/>
    </location>
</feature>
<dbReference type="RefSeq" id="WP_150930209.1">
    <property type="nucleotide sequence ID" value="NZ_VYTZ01000001.1"/>
</dbReference>
<feature type="region of interest" description="Disordered" evidence="1">
    <location>
        <begin position="241"/>
        <end position="278"/>
    </location>
</feature>
<keyword evidence="2" id="KW-0472">Membrane</keyword>
<evidence type="ECO:0008006" key="5">
    <source>
        <dbReference type="Google" id="ProtNLM"/>
    </source>
</evidence>
<keyword evidence="2" id="KW-1133">Transmembrane helix</keyword>
<evidence type="ECO:0000313" key="4">
    <source>
        <dbReference type="Proteomes" id="UP000327011"/>
    </source>
</evidence>
<keyword evidence="4" id="KW-1185">Reference proteome</keyword>
<comment type="caution">
    <text evidence="3">The sequence shown here is derived from an EMBL/GenBank/DDBJ whole genome shotgun (WGS) entry which is preliminary data.</text>
</comment>
<dbReference type="Proteomes" id="UP000327011">
    <property type="component" value="Unassembled WGS sequence"/>
</dbReference>
<organism evidence="3 4">
    <name type="scientific">Microbispora cellulosiformans</name>
    <dbReference type="NCBI Taxonomy" id="2614688"/>
    <lineage>
        <taxon>Bacteria</taxon>
        <taxon>Bacillati</taxon>
        <taxon>Actinomycetota</taxon>
        <taxon>Actinomycetes</taxon>
        <taxon>Streptosporangiales</taxon>
        <taxon>Streptosporangiaceae</taxon>
        <taxon>Microbispora</taxon>
    </lineage>
</organism>
<keyword evidence="2" id="KW-0812">Transmembrane</keyword>
<dbReference type="AlphaFoldDB" id="A0A5J5KCD7"/>
<proteinExistence type="predicted"/>
<feature type="transmembrane region" description="Helical" evidence="2">
    <location>
        <begin position="193"/>
        <end position="214"/>
    </location>
</feature>
<feature type="compositionally biased region" description="Basic and acidic residues" evidence="1">
    <location>
        <begin position="250"/>
        <end position="268"/>
    </location>
</feature>
<feature type="transmembrane region" description="Helical" evidence="2">
    <location>
        <begin position="101"/>
        <end position="122"/>
    </location>
</feature>
<name>A0A5J5KCD7_9ACTN</name>
<accession>A0A5J5KCD7</accession>
<feature type="transmembrane region" description="Helical" evidence="2">
    <location>
        <begin position="166"/>
        <end position="187"/>
    </location>
</feature>
<sequence length="327" mass="34510">MPNRRASRHTRPTSGLDLERRGVRVGLGVVVALVITGGLAATRTAGGSAFLAEAQSFLTFYAGVFSLVGLTTTVALGLAATDRVILPIAQRVRVQLIHRAMALLGIGFLIVHIGMKIAAGLVPPYGSVVPSTNVYVSMGVVASDLFIVIIATGVMRGRFAQAERPWLWRGLHDLAYLAWPVAILHGLTAGRAAAPWVTFSYVACLAAVGAALLIRLAAATRPARQAATGDWAAVPAAVPATAPHAAADSTARRTTREDENQRTGERTARPVRPQARPEVAVLARTGTDPATPDAPRYILRDVLSDAPSDALSDAPPTPQEPRLRRIV</sequence>
<feature type="transmembrane region" description="Helical" evidence="2">
    <location>
        <begin position="60"/>
        <end position="80"/>
    </location>
</feature>
<gene>
    <name evidence="3" type="ORF">F5972_01225</name>
</gene>
<evidence type="ECO:0000256" key="1">
    <source>
        <dbReference type="SAM" id="MobiDB-lite"/>
    </source>
</evidence>